<name>A0A9E8NGT0_9BACT</name>
<dbReference type="KEGG" id="dpf:ON006_12160"/>
<protein>
    <submittedName>
        <fullName evidence="2">DUF4974 domain-containing protein</fullName>
    </submittedName>
</protein>
<keyword evidence="3" id="KW-1185">Reference proteome</keyword>
<feature type="chain" id="PRO_5038826098" evidence="1">
    <location>
        <begin position="27"/>
        <end position="161"/>
    </location>
</feature>
<evidence type="ECO:0000313" key="3">
    <source>
        <dbReference type="Proteomes" id="UP001164653"/>
    </source>
</evidence>
<dbReference type="RefSeq" id="WP_244820058.1">
    <property type="nucleotide sequence ID" value="NZ_CP112998.1"/>
</dbReference>
<evidence type="ECO:0000313" key="2">
    <source>
        <dbReference type="EMBL" id="WAC14691.1"/>
    </source>
</evidence>
<gene>
    <name evidence="2" type="ORF">ON006_12160</name>
</gene>
<dbReference type="AlphaFoldDB" id="A0A9E8NGT0"/>
<sequence>MRSQAWSFLLVLTLGASFFLAPGCHAQKLLDKNVSVSAKNQSVSAILKLIEKQGGFAFGYNSDIISSDSLVASFVKSGSVTQVLDALLTGRFHYKEKGDYVIIQRAQKEKYYQIYGRVLDGETGKEVDYASVYSMEQLVSALTDDGGVFKLRLRGAVSLCR</sequence>
<evidence type="ECO:0000256" key="1">
    <source>
        <dbReference type="SAM" id="SignalP"/>
    </source>
</evidence>
<proteinExistence type="predicted"/>
<organism evidence="2 3">
    <name type="scientific">Dyadobacter pollutisoli</name>
    <dbReference type="NCBI Taxonomy" id="2910158"/>
    <lineage>
        <taxon>Bacteria</taxon>
        <taxon>Pseudomonadati</taxon>
        <taxon>Bacteroidota</taxon>
        <taxon>Cytophagia</taxon>
        <taxon>Cytophagales</taxon>
        <taxon>Spirosomataceae</taxon>
        <taxon>Dyadobacter</taxon>
    </lineage>
</organism>
<reference evidence="2" key="1">
    <citation type="submission" date="2022-11" db="EMBL/GenBank/DDBJ databases">
        <title>Dyadobacter pollutisoli sp. nov., isolated from plastic dumped soil.</title>
        <authorList>
            <person name="Kim J.M."/>
            <person name="Kim K.R."/>
            <person name="Lee J.K."/>
            <person name="Hao L."/>
            <person name="Jeon C.O."/>
        </authorList>
    </citation>
    <scope>NUCLEOTIDE SEQUENCE</scope>
    <source>
        <strain evidence="2">U1</strain>
    </source>
</reference>
<dbReference type="EMBL" id="CP112998">
    <property type="protein sequence ID" value="WAC14691.1"/>
    <property type="molecule type" value="Genomic_DNA"/>
</dbReference>
<keyword evidence="1" id="KW-0732">Signal</keyword>
<dbReference type="Proteomes" id="UP001164653">
    <property type="component" value="Chromosome"/>
</dbReference>
<feature type="signal peptide" evidence="1">
    <location>
        <begin position="1"/>
        <end position="26"/>
    </location>
</feature>
<accession>A0A9E8NGT0</accession>